<dbReference type="RefSeq" id="WP_171361584.1">
    <property type="nucleotide sequence ID" value="NZ_VTXC01000040.1"/>
</dbReference>
<sequence length="1588" mass="178380">MSTSQEDKAIPMPAEYYLFGVYFPATRSKNGESEEITYPTWHAQTSLIDNQEVTNVRPLSRVPMINITDSANPQLWAARHDYKLSKLNSGQPTETGVFEALKPESPIHTLGSSIALSHDDNSETKQYTFRFPPLPLIASLADLSTKEISEKITQLSSKLENSQAKLTLTDISPTQLVPPYKVDASGQLTPDQQVYNDWHQKVSTAKKPIKGFVLPVVASCAVVFSDKGYMNATVSLYKFQVTEKDGTQVGEYVQIGDSVQAALPKDELPEDDKQYPCALFHLDPGEFEQGLYSLRVTCDPNKMDIIPDFIKQANVESYEDGADTIYTYELREKISFSPQTPLGQFAIVSGDMISLEESLMYQYPQYFSHMKHYLTGNPQGKAAKTPAARSLVLLKNIRDASAQLGAGLMSGSLQETLNSDGRQAVFNNVSKLYWDAVKSDMPEAMKAAGELYYGVYSSKDALTRLQNLHNPALANLGWKAWLNDKVFNRQTALATAVSTAMEVSIGNRQVVAGRVAQAWFSGGATLGIHALGTINSGIDLYTKGKAVLEMAKKAKEAKQGIGEVAYDYLDKIPVWNTSRENQQQKIEQALEKARAEAGDEMTATMVNNERGAGIKIEFNFNSRESELKQNKAVFLQLAATLAEVLKSESNLRVEIEGHACQVDTEQANMQVSAERAENAKQLLLESSAVFKDRISLAIFGESKPLYSPKKGESIDRNNANLRQNRRVEIRIYMSSLDVLFHPSRYGSQAMERSRLALESSMNNEDKAEVELRMAIFEGIVDVASYIPVVAPVARGILLAKESGQALISAVKLMDNAFFDSFLTDLNKKHDVVRELERLSKIHIELLAELRETNADLEETFHSYKELIDFLDSEEAQKELLKRYQLRALAINGLILLLADLGVHAKHRSDGNFKHLLERYKVKQYIEQYILSDTWSVNTIKGTTLAANWKNRCDDEYYAELVKNMPEGSMYMPLPRRRDSAVGYYPYSYIPMQNIPKATGAFNRVFPVQTLLYDHPQESMFDNFAKSFNPQVYELKQEAIGYCRILVQSARKTPEDKPSWLAYQDWIKQSENGHIGPYDKVKVQIVLKKQHDSPRMVTIGYDRVDGYNIQGPGFSDWMLPMKASGFKHDLNNDIKAYYAKQGLDEDGELIAIEHIPSYRFGEVMIDGLKPITSKARLVLTDTLIGMATIGDAYAYKASYNYGQTNSFTRYVQAGGFRNMRYSLAIRQKDGKSAFHLPVEFEQGMKKSDEDELQVGALTTETKFVLLDTNVGERHLQLREKDLLVESFTLRSEEGNKNTIPVLHGIKQQVVAIETKASGLNFFNQRKWYDSADNIFRDGFSWGNRGKEDPAAIYMLLLGEKIEKGIPKLDWETVNMCMQLGLDGNEGNIVKGPVYFTQMHHVGEFAHASDKWAFNESQRADTLSDMSVMRGFLDQAVSQLKKDNDLSRGKEYAVYCMRFELSYVSPTGVNLEGLRPFGKVIGGKVHLELSVAHLKQVGLVGGEDYDKNRDLVISIPSLSGDAALAGNYFEKMPWLVEKESSTEGLDKSAAETWKKYDKAKRKKWLKDWIEKQPTAVLAPKPLEKSLDNPK</sequence>
<dbReference type="InterPro" id="IPR006665">
    <property type="entry name" value="OmpA-like"/>
</dbReference>
<dbReference type="PANTHER" id="PTHR30329">
    <property type="entry name" value="STATOR ELEMENT OF FLAGELLAR MOTOR COMPLEX"/>
    <property type="match status" value="1"/>
</dbReference>
<dbReference type="SUPFAM" id="SSF103088">
    <property type="entry name" value="OmpA-like"/>
    <property type="match status" value="1"/>
</dbReference>
<dbReference type="PANTHER" id="PTHR30329:SF21">
    <property type="entry name" value="LIPOPROTEIN YIAD-RELATED"/>
    <property type="match status" value="1"/>
</dbReference>
<dbReference type="Proteomes" id="UP000565719">
    <property type="component" value="Unassembled WGS sequence"/>
</dbReference>
<accession>A0A7Y4A0X6</accession>
<dbReference type="Pfam" id="PF00691">
    <property type="entry name" value="OmpA"/>
    <property type="match status" value="1"/>
</dbReference>
<organism evidence="4 5">
    <name type="scientific">Vibrio pectenicida</name>
    <dbReference type="NCBI Taxonomy" id="62763"/>
    <lineage>
        <taxon>Bacteria</taxon>
        <taxon>Pseudomonadati</taxon>
        <taxon>Pseudomonadota</taxon>
        <taxon>Gammaproteobacteria</taxon>
        <taxon>Vibrionales</taxon>
        <taxon>Vibrionaceae</taxon>
        <taxon>Vibrio</taxon>
    </lineage>
</organism>
<dbReference type="InterPro" id="IPR036737">
    <property type="entry name" value="OmpA-like_sf"/>
</dbReference>
<comment type="caution">
    <text evidence="4">The sequence shown here is derived from an EMBL/GenBank/DDBJ whole genome shotgun (WGS) entry which is preliminary data.</text>
</comment>
<evidence type="ECO:0000313" key="5">
    <source>
        <dbReference type="Proteomes" id="UP000565719"/>
    </source>
</evidence>
<keyword evidence="2" id="KW-0175">Coiled coil</keyword>
<dbReference type="PROSITE" id="PS51123">
    <property type="entry name" value="OMPA_2"/>
    <property type="match status" value="1"/>
</dbReference>
<keyword evidence="1" id="KW-0472">Membrane</keyword>
<evidence type="ECO:0000259" key="3">
    <source>
        <dbReference type="PROSITE" id="PS51123"/>
    </source>
</evidence>
<dbReference type="CDD" id="cd07185">
    <property type="entry name" value="OmpA_C-like"/>
    <property type="match status" value="1"/>
</dbReference>
<gene>
    <name evidence="4" type="ORF">F0225_13960</name>
</gene>
<dbReference type="EMBL" id="VTXC01000040">
    <property type="protein sequence ID" value="NOH72436.1"/>
    <property type="molecule type" value="Genomic_DNA"/>
</dbReference>
<evidence type="ECO:0000313" key="4">
    <source>
        <dbReference type="EMBL" id="NOH72436.1"/>
    </source>
</evidence>
<protein>
    <submittedName>
        <fullName evidence="4">OmpA family protein</fullName>
    </submittedName>
</protein>
<dbReference type="Gene3D" id="3.30.1330.60">
    <property type="entry name" value="OmpA-like domain"/>
    <property type="match status" value="1"/>
</dbReference>
<name>A0A7Y4A0X6_9VIBR</name>
<dbReference type="InterPro" id="IPR050330">
    <property type="entry name" value="Bact_OuterMem_StrucFunc"/>
</dbReference>
<feature type="coiled-coil region" evidence="2">
    <location>
        <begin position="832"/>
        <end position="866"/>
    </location>
</feature>
<reference evidence="4 5" key="1">
    <citation type="submission" date="2019-09" db="EMBL/GenBank/DDBJ databases">
        <title>Draft genome sequencing and comparative genomics of hatchery-associated Vibrios.</title>
        <authorList>
            <person name="Kehlet-Delgado H."/>
            <person name="Mueller R.S."/>
        </authorList>
    </citation>
    <scope>NUCLEOTIDE SEQUENCE [LARGE SCALE GENOMIC DNA]</scope>
    <source>
        <strain evidence="4 5">99-46-Y</strain>
    </source>
</reference>
<feature type="domain" description="OmpA-like" evidence="3">
    <location>
        <begin position="607"/>
        <end position="735"/>
    </location>
</feature>
<evidence type="ECO:0000256" key="2">
    <source>
        <dbReference type="SAM" id="Coils"/>
    </source>
</evidence>
<dbReference type="GO" id="GO:0016020">
    <property type="term" value="C:membrane"/>
    <property type="evidence" value="ECO:0007669"/>
    <property type="project" value="UniProtKB-UniRule"/>
</dbReference>
<evidence type="ECO:0000256" key="1">
    <source>
        <dbReference type="PROSITE-ProRule" id="PRU00473"/>
    </source>
</evidence>
<proteinExistence type="predicted"/>